<gene>
    <name evidence="1" type="ORF">ACFORO_08030</name>
</gene>
<dbReference type="EMBL" id="JBHRWI010000011">
    <property type="protein sequence ID" value="MFC3510108.1"/>
    <property type="molecule type" value="Genomic_DNA"/>
</dbReference>
<reference evidence="2" key="1">
    <citation type="journal article" date="2019" name="Int. J. Syst. Evol. Microbiol.">
        <title>The Global Catalogue of Microorganisms (GCM) 10K type strain sequencing project: providing services to taxonomists for standard genome sequencing and annotation.</title>
        <authorList>
            <consortium name="The Broad Institute Genomics Platform"/>
            <consortium name="The Broad Institute Genome Sequencing Center for Infectious Disease"/>
            <person name="Wu L."/>
            <person name="Ma J."/>
        </authorList>
    </citation>
    <scope>NUCLEOTIDE SEQUENCE [LARGE SCALE GENOMIC DNA]</scope>
    <source>
        <strain evidence="2">CGMCC 4.7682</strain>
    </source>
</reference>
<accession>A0ABV7Q9Y7</accession>
<dbReference type="Proteomes" id="UP001595764">
    <property type="component" value="Unassembled WGS sequence"/>
</dbReference>
<name>A0ABV7Q9Y7_9PSEU</name>
<sequence length="115" mass="12426">MATAEIVGDGLRVRFARWERFAVRREEITFPLARVQTAELVGNPLARTRGGRIGMLVSGVFKVGVWGLGTGTRQLVSARRRGPALRIVLDGGKFDELLLSLPDAAALADAIKARA</sequence>
<evidence type="ECO:0000313" key="1">
    <source>
        <dbReference type="EMBL" id="MFC3510108.1"/>
    </source>
</evidence>
<evidence type="ECO:0008006" key="3">
    <source>
        <dbReference type="Google" id="ProtNLM"/>
    </source>
</evidence>
<comment type="caution">
    <text evidence="1">The sequence shown here is derived from an EMBL/GenBank/DDBJ whole genome shotgun (WGS) entry which is preliminary data.</text>
</comment>
<dbReference type="RefSeq" id="WP_377870630.1">
    <property type="nucleotide sequence ID" value="NZ_JBHMAY010000023.1"/>
</dbReference>
<proteinExistence type="predicted"/>
<keyword evidence="2" id="KW-1185">Reference proteome</keyword>
<evidence type="ECO:0000313" key="2">
    <source>
        <dbReference type="Proteomes" id="UP001595764"/>
    </source>
</evidence>
<protein>
    <recommendedName>
        <fullName evidence="3">Bacterial Pleckstrin homology domain-containing protein</fullName>
    </recommendedName>
</protein>
<organism evidence="1 2">
    <name type="scientific">Amycolatopsis halotolerans</name>
    <dbReference type="NCBI Taxonomy" id="330083"/>
    <lineage>
        <taxon>Bacteria</taxon>
        <taxon>Bacillati</taxon>
        <taxon>Actinomycetota</taxon>
        <taxon>Actinomycetes</taxon>
        <taxon>Pseudonocardiales</taxon>
        <taxon>Pseudonocardiaceae</taxon>
        <taxon>Amycolatopsis</taxon>
    </lineage>
</organism>